<dbReference type="AlphaFoldDB" id="A0A542ZVL6"/>
<evidence type="ECO:0000313" key="2">
    <source>
        <dbReference type="Proteomes" id="UP000315389"/>
    </source>
</evidence>
<evidence type="ECO:0000313" key="1">
    <source>
        <dbReference type="EMBL" id="TQL64349.1"/>
    </source>
</evidence>
<reference evidence="1 2" key="1">
    <citation type="submission" date="2019-06" db="EMBL/GenBank/DDBJ databases">
        <title>Sequencing the genomes of 1000 actinobacteria strains.</title>
        <authorList>
            <person name="Klenk H.-P."/>
        </authorList>
    </citation>
    <scope>NUCLEOTIDE SEQUENCE [LARGE SCALE GENOMIC DNA]</scope>
    <source>
        <strain evidence="1 2">DSM 4813</strain>
    </source>
</reference>
<accession>A0A542ZVL6</accession>
<gene>
    <name evidence="1" type="ORF">FB461_0851</name>
</gene>
<dbReference type="RefSeq" id="WP_142119230.1">
    <property type="nucleotide sequence ID" value="NZ_BAAASV010000003.1"/>
</dbReference>
<dbReference type="OrthoDB" id="5193525at2"/>
<keyword evidence="2" id="KW-1185">Reference proteome</keyword>
<organism evidence="1 2">
    <name type="scientific">Rarobacter faecitabidus</name>
    <dbReference type="NCBI Taxonomy" id="13243"/>
    <lineage>
        <taxon>Bacteria</taxon>
        <taxon>Bacillati</taxon>
        <taxon>Actinomycetota</taxon>
        <taxon>Actinomycetes</taxon>
        <taxon>Micrococcales</taxon>
        <taxon>Rarobacteraceae</taxon>
        <taxon>Rarobacter</taxon>
    </lineage>
</organism>
<name>A0A542ZVL6_RARFA</name>
<sequence>MTDAIDEPQICNSKRCTEPAEFAVRWNNPKVHTPDRRKIWAACPGHVDHLQRFLELRGFWLDTVPLVDADD</sequence>
<proteinExistence type="predicted"/>
<protein>
    <recommendedName>
        <fullName evidence="3">Acetone carboxylase</fullName>
    </recommendedName>
</protein>
<evidence type="ECO:0008006" key="3">
    <source>
        <dbReference type="Google" id="ProtNLM"/>
    </source>
</evidence>
<comment type="caution">
    <text evidence="1">The sequence shown here is derived from an EMBL/GenBank/DDBJ whole genome shotgun (WGS) entry which is preliminary data.</text>
</comment>
<dbReference type="Proteomes" id="UP000315389">
    <property type="component" value="Unassembled WGS sequence"/>
</dbReference>
<dbReference type="EMBL" id="VFOS01000001">
    <property type="protein sequence ID" value="TQL64349.1"/>
    <property type="molecule type" value="Genomic_DNA"/>
</dbReference>